<keyword evidence="11" id="KW-0238">DNA-binding</keyword>
<evidence type="ECO:0000256" key="11">
    <source>
        <dbReference type="ARBA" id="ARBA00023125"/>
    </source>
</evidence>
<comment type="subcellular location">
    <subcellularLocation>
        <location evidence="2">Nucleus</location>
    </subcellularLocation>
</comment>
<dbReference type="HOGENOM" id="CLU_028491_3_0_1"/>
<evidence type="ECO:0000256" key="9">
    <source>
        <dbReference type="ARBA" id="ARBA00022786"/>
    </source>
</evidence>
<evidence type="ECO:0000256" key="6">
    <source>
        <dbReference type="ARBA" id="ARBA00022723"/>
    </source>
</evidence>
<dbReference type="EMBL" id="KB469298">
    <property type="protein sequence ID" value="EPQ58557.1"/>
    <property type="molecule type" value="Genomic_DNA"/>
</dbReference>
<dbReference type="RefSeq" id="XP_007862928.1">
    <property type="nucleotide sequence ID" value="XM_007864737.1"/>
</dbReference>
<dbReference type="OMA" id="IPNTGPR"/>
<evidence type="ECO:0000256" key="1">
    <source>
        <dbReference type="ARBA" id="ARBA00000900"/>
    </source>
</evidence>
<proteinExistence type="predicted"/>
<dbReference type="GO" id="GO:0006301">
    <property type="term" value="P:DNA damage tolerance"/>
    <property type="evidence" value="ECO:0007669"/>
    <property type="project" value="InterPro"/>
</dbReference>
<organism evidence="17 18">
    <name type="scientific">Gloeophyllum trabeum (strain ATCC 11539 / FP-39264 / Madison 617)</name>
    <name type="common">Brown rot fungus</name>
    <dbReference type="NCBI Taxonomy" id="670483"/>
    <lineage>
        <taxon>Eukaryota</taxon>
        <taxon>Fungi</taxon>
        <taxon>Dikarya</taxon>
        <taxon>Basidiomycota</taxon>
        <taxon>Agaricomycotina</taxon>
        <taxon>Agaricomycetes</taxon>
        <taxon>Gloeophyllales</taxon>
        <taxon>Gloeophyllaceae</taxon>
        <taxon>Gloeophyllum</taxon>
    </lineage>
</organism>
<evidence type="ECO:0000313" key="18">
    <source>
        <dbReference type="Proteomes" id="UP000030669"/>
    </source>
</evidence>
<dbReference type="GO" id="GO:0097505">
    <property type="term" value="C:Rad6-Rad18 complex"/>
    <property type="evidence" value="ECO:0007669"/>
    <property type="project" value="TreeGrafter"/>
</dbReference>
<dbReference type="GO" id="GO:0061630">
    <property type="term" value="F:ubiquitin protein ligase activity"/>
    <property type="evidence" value="ECO:0007669"/>
    <property type="project" value="UniProtKB-EC"/>
</dbReference>
<dbReference type="UniPathway" id="UPA00143"/>
<evidence type="ECO:0000256" key="10">
    <source>
        <dbReference type="ARBA" id="ARBA00022833"/>
    </source>
</evidence>
<feature type="region of interest" description="Disordered" evidence="14">
    <location>
        <begin position="261"/>
        <end position="330"/>
    </location>
</feature>
<dbReference type="GO" id="GO:0006513">
    <property type="term" value="P:protein monoubiquitination"/>
    <property type="evidence" value="ECO:0007669"/>
    <property type="project" value="InterPro"/>
</dbReference>
<protein>
    <recommendedName>
        <fullName evidence="4">RING-type E3 ubiquitin transferase</fullName>
        <ecNumber evidence="4">2.3.2.27</ecNumber>
    </recommendedName>
</protein>
<dbReference type="GO" id="GO:0008270">
    <property type="term" value="F:zinc ion binding"/>
    <property type="evidence" value="ECO:0007669"/>
    <property type="project" value="UniProtKB-KW"/>
</dbReference>
<evidence type="ECO:0000256" key="5">
    <source>
        <dbReference type="ARBA" id="ARBA00022679"/>
    </source>
</evidence>
<evidence type="ECO:0000256" key="13">
    <source>
        <dbReference type="ARBA" id="ARBA00023242"/>
    </source>
</evidence>
<evidence type="ECO:0000256" key="12">
    <source>
        <dbReference type="ARBA" id="ARBA00023204"/>
    </source>
</evidence>
<feature type="region of interest" description="Disordered" evidence="14">
    <location>
        <begin position="52"/>
        <end position="91"/>
    </location>
</feature>
<name>S7QHC4_GLOTA</name>
<feature type="region of interest" description="Disordered" evidence="14">
    <location>
        <begin position="129"/>
        <end position="172"/>
    </location>
</feature>
<evidence type="ECO:0000259" key="16">
    <source>
        <dbReference type="SMART" id="SM00734"/>
    </source>
</evidence>
<dbReference type="InterPro" id="IPR006642">
    <property type="entry name" value="Rad18_UBZ4"/>
</dbReference>
<dbReference type="STRING" id="670483.S7QHC4"/>
<dbReference type="EC" id="2.3.2.27" evidence="4"/>
<dbReference type="OrthoDB" id="9049620at2759"/>
<feature type="non-terminal residue" evidence="17">
    <location>
        <position position="1"/>
    </location>
</feature>
<dbReference type="GO" id="GO:0006281">
    <property type="term" value="P:DNA repair"/>
    <property type="evidence" value="ECO:0007669"/>
    <property type="project" value="UniProtKB-KW"/>
</dbReference>
<accession>S7QHC4</accession>
<keyword evidence="7" id="KW-0227">DNA damage</keyword>
<keyword evidence="13" id="KW-0539">Nucleus</keyword>
<keyword evidence="8" id="KW-0863">Zinc-finger</keyword>
<comment type="catalytic activity">
    <reaction evidence="1">
        <text>S-ubiquitinyl-[E2 ubiquitin-conjugating enzyme]-L-cysteine + [acceptor protein]-L-lysine = [E2 ubiquitin-conjugating enzyme]-L-cysteine + N(6)-ubiquitinyl-[acceptor protein]-L-lysine.</text>
        <dbReference type="EC" id="2.3.2.27"/>
    </reaction>
</comment>
<dbReference type="PANTHER" id="PTHR14134">
    <property type="entry name" value="E3 UBIQUITIN-PROTEIN LIGASE RAD18"/>
    <property type="match status" value="1"/>
</dbReference>
<evidence type="ECO:0000256" key="3">
    <source>
        <dbReference type="ARBA" id="ARBA00004906"/>
    </source>
</evidence>
<feature type="compositionally biased region" description="Basic and acidic residues" evidence="14">
    <location>
        <begin position="282"/>
        <end position="296"/>
    </location>
</feature>
<keyword evidence="12" id="KW-0234">DNA repair</keyword>
<dbReference type="InterPro" id="IPR039577">
    <property type="entry name" value="Rad18"/>
</dbReference>
<dbReference type="eggNOG" id="KOG0287">
    <property type="taxonomic scope" value="Eukaryota"/>
</dbReference>
<evidence type="ECO:0000256" key="4">
    <source>
        <dbReference type="ARBA" id="ARBA00012483"/>
    </source>
</evidence>
<dbReference type="SMART" id="SM00513">
    <property type="entry name" value="SAP"/>
    <property type="match status" value="1"/>
</dbReference>
<evidence type="ECO:0000256" key="14">
    <source>
        <dbReference type="SAM" id="MobiDB-lite"/>
    </source>
</evidence>
<feature type="domain" description="UBZ4-type" evidence="16">
    <location>
        <begin position="108"/>
        <end position="132"/>
    </location>
</feature>
<evidence type="ECO:0000313" key="17">
    <source>
        <dbReference type="EMBL" id="EPQ58557.1"/>
    </source>
</evidence>
<evidence type="ECO:0000256" key="7">
    <source>
        <dbReference type="ARBA" id="ARBA00022763"/>
    </source>
</evidence>
<evidence type="ECO:0000256" key="8">
    <source>
        <dbReference type="ARBA" id="ARBA00022771"/>
    </source>
</evidence>
<dbReference type="GO" id="GO:0005634">
    <property type="term" value="C:nucleus"/>
    <property type="evidence" value="ECO:0007669"/>
    <property type="project" value="UniProtKB-SubCell"/>
</dbReference>
<gene>
    <name evidence="17" type="ORF">GLOTRDRAFT_36698</name>
</gene>
<comment type="pathway">
    <text evidence="3">Protein modification; protein ubiquitination.</text>
</comment>
<keyword evidence="18" id="KW-1185">Reference proteome</keyword>
<sequence length="330" mass="36545">DQCVRESIQLKPECPACRKSSNESHIRSDSAIEAAVAAWRNARAEVLRLCQEEDARRNAPPPSISHRKRKRSPESTCHSTPPESSTANPVSVSSLLGSRLTCVADDAPVQCPICSKRVQMRFINAHMDNGCRSPSSSDAEGNGRPPRSKGDQKNAWSKILGGGGKGKEKQRSVEAHLQGKYTVLIGSRDDEWLPLPKASYHTLKDKQLKDLLIEQQLPTTGDRQTWVTRHQRWVLLWNANLDNQPGQRKSVSELRTELKRWEESRSKAKKAPVVEDPTAYEKANKDQFARLIEAARPKKSVSPGEAAVDKPPDSPAASGNDDDPDVIIVD</sequence>
<dbReference type="SMART" id="SM00734">
    <property type="entry name" value="ZnF_Rad18"/>
    <property type="match status" value="1"/>
</dbReference>
<dbReference type="Proteomes" id="UP000030669">
    <property type="component" value="Unassembled WGS sequence"/>
</dbReference>
<evidence type="ECO:0000256" key="2">
    <source>
        <dbReference type="ARBA" id="ARBA00004123"/>
    </source>
</evidence>
<dbReference type="AlphaFoldDB" id="S7QHC4"/>
<reference evidence="17 18" key="1">
    <citation type="journal article" date="2012" name="Science">
        <title>The Paleozoic origin of enzymatic lignin decomposition reconstructed from 31 fungal genomes.</title>
        <authorList>
            <person name="Floudas D."/>
            <person name="Binder M."/>
            <person name="Riley R."/>
            <person name="Barry K."/>
            <person name="Blanchette R.A."/>
            <person name="Henrissat B."/>
            <person name="Martinez A.T."/>
            <person name="Otillar R."/>
            <person name="Spatafora J.W."/>
            <person name="Yadav J.S."/>
            <person name="Aerts A."/>
            <person name="Benoit I."/>
            <person name="Boyd A."/>
            <person name="Carlson A."/>
            <person name="Copeland A."/>
            <person name="Coutinho P.M."/>
            <person name="de Vries R.P."/>
            <person name="Ferreira P."/>
            <person name="Findley K."/>
            <person name="Foster B."/>
            <person name="Gaskell J."/>
            <person name="Glotzer D."/>
            <person name="Gorecki P."/>
            <person name="Heitman J."/>
            <person name="Hesse C."/>
            <person name="Hori C."/>
            <person name="Igarashi K."/>
            <person name="Jurgens J.A."/>
            <person name="Kallen N."/>
            <person name="Kersten P."/>
            <person name="Kohler A."/>
            <person name="Kuees U."/>
            <person name="Kumar T.K.A."/>
            <person name="Kuo A."/>
            <person name="LaButti K."/>
            <person name="Larrondo L.F."/>
            <person name="Lindquist E."/>
            <person name="Ling A."/>
            <person name="Lombard V."/>
            <person name="Lucas S."/>
            <person name="Lundell T."/>
            <person name="Martin R."/>
            <person name="McLaughlin D.J."/>
            <person name="Morgenstern I."/>
            <person name="Morin E."/>
            <person name="Murat C."/>
            <person name="Nagy L.G."/>
            <person name="Nolan M."/>
            <person name="Ohm R.A."/>
            <person name="Patyshakuliyeva A."/>
            <person name="Rokas A."/>
            <person name="Ruiz-Duenas F.J."/>
            <person name="Sabat G."/>
            <person name="Salamov A."/>
            <person name="Samejima M."/>
            <person name="Schmutz J."/>
            <person name="Slot J.C."/>
            <person name="St John F."/>
            <person name="Stenlid J."/>
            <person name="Sun H."/>
            <person name="Sun S."/>
            <person name="Syed K."/>
            <person name="Tsang A."/>
            <person name="Wiebenga A."/>
            <person name="Young D."/>
            <person name="Pisabarro A."/>
            <person name="Eastwood D.C."/>
            <person name="Martin F."/>
            <person name="Cullen D."/>
            <person name="Grigoriev I.V."/>
            <person name="Hibbett D.S."/>
        </authorList>
    </citation>
    <scope>NUCLEOTIDE SEQUENCE [LARGE SCALE GENOMIC DNA]</scope>
    <source>
        <strain evidence="17 18">ATCC 11539</strain>
    </source>
</reference>
<feature type="compositionally biased region" description="Acidic residues" evidence="14">
    <location>
        <begin position="320"/>
        <end position="330"/>
    </location>
</feature>
<dbReference type="GO" id="GO:0003697">
    <property type="term" value="F:single-stranded DNA binding"/>
    <property type="evidence" value="ECO:0007669"/>
    <property type="project" value="InterPro"/>
</dbReference>
<keyword evidence="10" id="KW-0862">Zinc</keyword>
<feature type="compositionally biased region" description="Polar residues" evidence="14">
    <location>
        <begin position="74"/>
        <end position="91"/>
    </location>
</feature>
<dbReference type="GeneID" id="19305727"/>
<dbReference type="PANTHER" id="PTHR14134:SF2">
    <property type="entry name" value="E3 UBIQUITIN-PROTEIN LIGASE RAD18"/>
    <property type="match status" value="1"/>
</dbReference>
<dbReference type="InterPro" id="IPR003034">
    <property type="entry name" value="SAP_dom"/>
</dbReference>
<keyword evidence="5" id="KW-0808">Transferase</keyword>
<dbReference type="KEGG" id="gtr:GLOTRDRAFT_36698"/>
<feature type="domain" description="SAP" evidence="15">
    <location>
        <begin position="200"/>
        <end position="234"/>
    </location>
</feature>
<keyword evidence="9" id="KW-0833">Ubl conjugation pathway</keyword>
<evidence type="ECO:0000259" key="15">
    <source>
        <dbReference type="SMART" id="SM00513"/>
    </source>
</evidence>
<keyword evidence="6" id="KW-0479">Metal-binding</keyword>